<name>A0A8J2K5V2_9HEXA</name>
<protein>
    <submittedName>
        <fullName evidence="7">Uncharacterized protein</fullName>
    </submittedName>
</protein>
<evidence type="ECO:0000256" key="4">
    <source>
        <dbReference type="ARBA" id="ARBA00022723"/>
    </source>
</evidence>
<dbReference type="GO" id="GO:0005506">
    <property type="term" value="F:iron ion binding"/>
    <property type="evidence" value="ECO:0007669"/>
    <property type="project" value="InterPro"/>
</dbReference>
<comment type="caution">
    <text evidence="7">The sequence shown here is derived from an EMBL/GenBank/DDBJ whole genome shotgun (WGS) entry which is preliminary data.</text>
</comment>
<comment type="similarity">
    <text evidence="2">Belongs to the cytochrome P450 family.</text>
</comment>
<evidence type="ECO:0000256" key="2">
    <source>
        <dbReference type="ARBA" id="ARBA00010617"/>
    </source>
</evidence>
<dbReference type="GO" id="GO:0016705">
    <property type="term" value="F:oxidoreductase activity, acting on paired donors, with incorporation or reduction of molecular oxygen"/>
    <property type="evidence" value="ECO:0007669"/>
    <property type="project" value="InterPro"/>
</dbReference>
<dbReference type="Pfam" id="PF00067">
    <property type="entry name" value="p450"/>
    <property type="match status" value="1"/>
</dbReference>
<dbReference type="AlphaFoldDB" id="A0A8J2K5V2"/>
<keyword evidence="8" id="KW-1185">Reference proteome</keyword>
<dbReference type="InterPro" id="IPR001128">
    <property type="entry name" value="Cyt_P450"/>
</dbReference>
<dbReference type="OrthoDB" id="1470350at2759"/>
<keyword evidence="3" id="KW-0349">Heme</keyword>
<proteinExistence type="inferred from homology"/>
<organism evidence="7 8">
    <name type="scientific">Allacma fusca</name>
    <dbReference type="NCBI Taxonomy" id="39272"/>
    <lineage>
        <taxon>Eukaryota</taxon>
        <taxon>Metazoa</taxon>
        <taxon>Ecdysozoa</taxon>
        <taxon>Arthropoda</taxon>
        <taxon>Hexapoda</taxon>
        <taxon>Collembola</taxon>
        <taxon>Symphypleona</taxon>
        <taxon>Sminthuridae</taxon>
        <taxon>Allacma</taxon>
    </lineage>
</organism>
<dbReference type="PANTHER" id="PTHR24291:SF187">
    <property type="entry name" value="CYTOCHROME P450 4AE1-RELATED"/>
    <property type="match status" value="1"/>
</dbReference>
<comment type="cofactor">
    <cofactor evidence="1">
        <name>heme</name>
        <dbReference type="ChEBI" id="CHEBI:30413"/>
    </cofactor>
</comment>
<dbReference type="GO" id="GO:0020037">
    <property type="term" value="F:heme binding"/>
    <property type="evidence" value="ECO:0007669"/>
    <property type="project" value="InterPro"/>
</dbReference>
<dbReference type="PANTHER" id="PTHR24291">
    <property type="entry name" value="CYTOCHROME P450 FAMILY 4"/>
    <property type="match status" value="1"/>
</dbReference>
<evidence type="ECO:0000313" key="7">
    <source>
        <dbReference type="EMBL" id="CAG7732089.1"/>
    </source>
</evidence>
<sequence>MATSIWWPIPDYHWSSKAFGPDGYGRFKGIKWKNRRKILTHAFHFKMLEVFQQVSNEQSMVLVELMRRRHENHEACPIHFMFSLCALGIICGVSKFLQNVLHTYCLSLLNHLYGLEAAMGTKLQCQEELTVYTQAAIK</sequence>
<keyword evidence="4" id="KW-0479">Metal-binding</keyword>
<keyword evidence="6" id="KW-0408">Iron</keyword>
<dbReference type="GO" id="GO:0004497">
    <property type="term" value="F:monooxygenase activity"/>
    <property type="evidence" value="ECO:0007669"/>
    <property type="project" value="InterPro"/>
</dbReference>
<evidence type="ECO:0000256" key="5">
    <source>
        <dbReference type="ARBA" id="ARBA00023002"/>
    </source>
</evidence>
<dbReference type="EMBL" id="CAJVCH010224736">
    <property type="protein sequence ID" value="CAG7732089.1"/>
    <property type="molecule type" value="Genomic_DNA"/>
</dbReference>
<evidence type="ECO:0000256" key="1">
    <source>
        <dbReference type="ARBA" id="ARBA00001971"/>
    </source>
</evidence>
<accession>A0A8J2K5V2</accession>
<evidence type="ECO:0000256" key="3">
    <source>
        <dbReference type="ARBA" id="ARBA00022617"/>
    </source>
</evidence>
<dbReference type="InterPro" id="IPR050196">
    <property type="entry name" value="Cytochrome_P450_Monoox"/>
</dbReference>
<keyword evidence="5" id="KW-0560">Oxidoreductase</keyword>
<dbReference type="Proteomes" id="UP000708208">
    <property type="component" value="Unassembled WGS sequence"/>
</dbReference>
<evidence type="ECO:0000256" key="6">
    <source>
        <dbReference type="ARBA" id="ARBA00023004"/>
    </source>
</evidence>
<evidence type="ECO:0000313" key="8">
    <source>
        <dbReference type="Proteomes" id="UP000708208"/>
    </source>
</evidence>
<gene>
    <name evidence="7" type="ORF">AFUS01_LOCUS20627</name>
</gene>
<reference evidence="7" key="1">
    <citation type="submission" date="2021-06" db="EMBL/GenBank/DDBJ databases">
        <authorList>
            <person name="Hodson N. C."/>
            <person name="Mongue J. A."/>
            <person name="Jaron S. K."/>
        </authorList>
    </citation>
    <scope>NUCLEOTIDE SEQUENCE</scope>
</reference>